<organism evidence="2 3">
    <name type="scientific">Gordonia bronchialis (strain ATCC 25592 / DSM 43247 / BCRC 13721 / JCM 3198 / KCTC 3076 / NBRC 16047 / NCTC 10667)</name>
    <name type="common">Rhodococcus bronchialis</name>
    <dbReference type="NCBI Taxonomy" id="526226"/>
    <lineage>
        <taxon>Bacteria</taxon>
        <taxon>Bacillati</taxon>
        <taxon>Actinomycetota</taxon>
        <taxon>Actinomycetes</taxon>
        <taxon>Mycobacteriales</taxon>
        <taxon>Gordoniaceae</taxon>
        <taxon>Gordonia</taxon>
    </lineage>
</organism>
<feature type="transmembrane region" description="Helical" evidence="1">
    <location>
        <begin position="12"/>
        <end position="32"/>
    </location>
</feature>
<keyword evidence="1" id="KW-0472">Membrane</keyword>
<dbReference type="RefSeq" id="WP_012835369.1">
    <property type="nucleotide sequence ID" value="NC_013441.1"/>
</dbReference>
<dbReference type="AlphaFoldDB" id="D0L2F8"/>
<gene>
    <name evidence="2" type="ordered locus">Gbro_3675</name>
</gene>
<reference evidence="2 3" key="2">
    <citation type="journal article" date="2010" name="Stand. Genomic Sci.">
        <title>Complete genome sequence of Gordonia bronchialis type strain (3410).</title>
        <authorList>
            <person name="Ivanova N."/>
            <person name="Sikorski J."/>
            <person name="Jando M."/>
            <person name="Lapidus A."/>
            <person name="Nolan M."/>
            <person name="Lucas S."/>
            <person name="Del Rio T.G."/>
            <person name="Tice H."/>
            <person name="Copeland A."/>
            <person name="Cheng J.F."/>
            <person name="Chen F."/>
            <person name="Bruce D."/>
            <person name="Goodwin L."/>
            <person name="Pitluck S."/>
            <person name="Mavromatis K."/>
            <person name="Ovchinnikova G."/>
            <person name="Pati A."/>
            <person name="Chen A."/>
            <person name="Palaniappan K."/>
            <person name="Land M."/>
            <person name="Hauser L."/>
            <person name="Chang Y.J."/>
            <person name="Jeffries C.D."/>
            <person name="Chain P."/>
            <person name="Saunders E."/>
            <person name="Han C."/>
            <person name="Detter J.C."/>
            <person name="Brettin T."/>
            <person name="Rohde M."/>
            <person name="Goker M."/>
            <person name="Bristow J."/>
            <person name="Eisen J.A."/>
            <person name="Markowitz V."/>
            <person name="Hugenholtz P."/>
            <person name="Klenk H.P."/>
            <person name="Kyrpides N.C."/>
        </authorList>
    </citation>
    <scope>NUCLEOTIDE SEQUENCE [LARGE SCALE GENOMIC DNA]</scope>
    <source>
        <strain evidence="3">ATCC 25592 / DSM 43247 / BCRC 13721 / JCM 3198 / KCTC 3076 / NBRC 16047 / NCTC 10667</strain>
    </source>
</reference>
<reference evidence="3" key="1">
    <citation type="submission" date="2009-10" db="EMBL/GenBank/DDBJ databases">
        <title>The complete chromosome of Gordonia bronchialis DSM 43247.</title>
        <authorList>
            <consortium name="US DOE Joint Genome Institute (JGI-PGF)"/>
            <person name="Lucas S."/>
            <person name="Copeland A."/>
            <person name="Lapidus A."/>
            <person name="Glavina del Rio T."/>
            <person name="Dalin E."/>
            <person name="Tice H."/>
            <person name="Bruce D."/>
            <person name="Goodwin L."/>
            <person name="Pitluck S."/>
            <person name="Kyrpides N."/>
            <person name="Mavromatis K."/>
            <person name="Ivanova N."/>
            <person name="Ovchinnikova G."/>
            <person name="Saunders E."/>
            <person name="Brettin T."/>
            <person name="Detter J.C."/>
            <person name="Han C."/>
            <person name="Larimer F."/>
            <person name="Land M."/>
            <person name="Hauser L."/>
            <person name="Markowitz V."/>
            <person name="Cheng J.-F."/>
            <person name="Hugenholtz P."/>
            <person name="Woyke T."/>
            <person name="Wu D."/>
            <person name="Jando M."/>
            <person name="Schneider S."/>
            <person name="Goeker M."/>
            <person name="Klenk H.-P."/>
            <person name="Eisen J.A."/>
        </authorList>
    </citation>
    <scope>NUCLEOTIDE SEQUENCE [LARGE SCALE GENOMIC DNA]</scope>
    <source>
        <strain evidence="3">ATCC 25592 / DSM 43247 / BCRC 13721 / JCM 3198 / KCTC 3076 / NBRC 16047 / NCTC 10667</strain>
    </source>
</reference>
<keyword evidence="1" id="KW-0812">Transmembrane</keyword>
<proteinExistence type="predicted"/>
<evidence type="ECO:0000313" key="2">
    <source>
        <dbReference type="EMBL" id="ACY22861.1"/>
    </source>
</evidence>
<evidence type="ECO:0000313" key="3">
    <source>
        <dbReference type="Proteomes" id="UP000001219"/>
    </source>
</evidence>
<name>D0L2F8_GORB4</name>
<keyword evidence="3" id="KW-1185">Reference proteome</keyword>
<dbReference type="Proteomes" id="UP000001219">
    <property type="component" value="Chromosome"/>
</dbReference>
<protein>
    <submittedName>
        <fullName evidence="2">Uncharacterized protein</fullName>
    </submittedName>
</protein>
<dbReference type="KEGG" id="gbr:Gbro_3675"/>
<keyword evidence="1" id="KW-1133">Transmembrane helix</keyword>
<evidence type="ECO:0000256" key="1">
    <source>
        <dbReference type="SAM" id="Phobius"/>
    </source>
</evidence>
<sequence>MHESLEAWSDFTVAMTGATAAFAGLIIVAMSVNIERIVKAPVGVSWVALVDILGDTAR</sequence>
<accession>D0L2F8</accession>
<dbReference type="EMBL" id="CP001802">
    <property type="protein sequence ID" value="ACY22861.1"/>
    <property type="molecule type" value="Genomic_DNA"/>
</dbReference>
<dbReference type="HOGENOM" id="CLU_2973070_0_0_11"/>